<proteinExistence type="predicted"/>
<dbReference type="AlphaFoldDB" id="A0AAE0NRQ0"/>
<keyword evidence="2" id="KW-1185">Reference proteome</keyword>
<dbReference type="PANTHER" id="PTHR10039:SF16">
    <property type="entry name" value="GPI INOSITOL-DEACYLASE"/>
    <property type="match status" value="1"/>
</dbReference>
<name>A0AAE0NRQ0_9PEZI</name>
<dbReference type="EMBL" id="JAULSW010000003">
    <property type="protein sequence ID" value="KAK3386449.1"/>
    <property type="molecule type" value="Genomic_DNA"/>
</dbReference>
<protein>
    <recommendedName>
        <fullName evidence="3">NACHT domain-containing protein</fullName>
    </recommendedName>
</protein>
<evidence type="ECO:0000313" key="1">
    <source>
        <dbReference type="EMBL" id="KAK3386449.1"/>
    </source>
</evidence>
<reference evidence="1" key="2">
    <citation type="submission" date="2023-06" db="EMBL/GenBank/DDBJ databases">
        <authorList>
            <consortium name="Lawrence Berkeley National Laboratory"/>
            <person name="Haridas S."/>
            <person name="Hensen N."/>
            <person name="Bonometti L."/>
            <person name="Westerberg I."/>
            <person name="Brannstrom I.O."/>
            <person name="Guillou S."/>
            <person name="Cros-Aarteil S."/>
            <person name="Calhoun S."/>
            <person name="Kuo A."/>
            <person name="Mondo S."/>
            <person name="Pangilinan J."/>
            <person name="Riley R."/>
            <person name="LaButti K."/>
            <person name="Andreopoulos B."/>
            <person name="Lipzen A."/>
            <person name="Chen C."/>
            <person name="Yanf M."/>
            <person name="Daum C."/>
            <person name="Ng V."/>
            <person name="Clum A."/>
            <person name="Steindorff A."/>
            <person name="Ohm R."/>
            <person name="Martin F."/>
            <person name="Silar P."/>
            <person name="Natvig D."/>
            <person name="Lalanne C."/>
            <person name="Gautier V."/>
            <person name="Ament-velasquez S.L."/>
            <person name="Kruys A."/>
            <person name="Hutchinson M.I."/>
            <person name="Powell A.J."/>
            <person name="Barry K."/>
            <person name="Miller A.N."/>
            <person name="Grigoriev I.V."/>
            <person name="Debuchy R."/>
            <person name="Gladieux P."/>
            <person name="Thoren M.H."/>
            <person name="Johannesson H."/>
        </authorList>
    </citation>
    <scope>NUCLEOTIDE SEQUENCE</scope>
    <source>
        <strain evidence="1">CBS 232.78</strain>
    </source>
</reference>
<sequence>DLILRFGRVNIIIDALDDAGERGRFLTLIDSLVSNPRYANVRVLVTSRDEIDIRRTLLPLSFHISMSNPIVDEDIRRHVHSELHSDPKFLRWSPALLYQVEGTLIMGAKGMQVHQFRWAHCQLLDLRRLNQQLVVKGALTELPETIDETYERILCSIPDEPKPLSFCILAILCSDIRHPGPLTANLVRDAVLWGDAEHDDINGNPDDELFDIEALHEVGVCLITVISLPDNYQSHRESIYSGKPIVLSHYTVKEFLVSKRIKPSTASFFQLKTAQARLKHVWPSLLAALYANHDADQPHAVGNEFPKFASWALPG</sequence>
<reference evidence="1" key="1">
    <citation type="journal article" date="2023" name="Mol. Phylogenet. Evol.">
        <title>Genome-scale phylogeny and comparative genomics of the fungal order Sordariales.</title>
        <authorList>
            <person name="Hensen N."/>
            <person name="Bonometti L."/>
            <person name="Westerberg I."/>
            <person name="Brannstrom I.O."/>
            <person name="Guillou S."/>
            <person name="Cros-Aarteil S."/>
            <person name="Calhoun S."/>
            <person name="Haridas S."/>
            <person name="Kuo A."/>
            <person name="Mondo S."/>
            <person name="Pangilinan J."/>
            <person name="Riley R."/>
            <person name="LaButti K."/>
            <person name="Andreopoulos B."/>
            <person name="Lipzen A."/>
            <person name="Chen C."/>
            <person name="Yan M."/>
            <person name="Daum C."/>
            <person name="Ng V."/>
            <person name="Clum A."/>
            <person name="Steindorff A."/>
            <person name="Ohm R.A."/>
            <person name="Martin F."/>
            <person name="Silar P."/>
            <person name="Natvig D.O."/>
            <person name="Lalanne C."/>
            <person name="Gautier V."/>
            <person name="Ament-Velasquez S.L."/>
            <person name="Kruys A."/>
            <person name="Hutchinson M.I."/>
            <person name="Powell A.J."/>
            <person name="Barry K."/>
            <person name="Miller A.N."/>
            <person name="Grigoriev I.V."/>
            <person name="Debuchy R."/>
            <person name="Gladieux P."/>
            <person name="Hiltunen Thoren M."/>
            <person name="Johannesson H."/>
        </authorList>
    </citation>
    <scope>NUCLEOTIDE SEQUENCE</scope>
    <source>
        <strain evidence="1">CBS 232.78</strain>
    </source>
</reference>
<dbReference type="Proteomes" id="UP001285441">
    <property type="component" value="Unassembled WGS sequence"/>
</dbReference>
<feature type="non-terminal residue" evidence="1">
    <location>
        <position position="1"/>
    </location>
</feature>
<evidence type="ECO:0000313" key="2">
    <source>
        <dbReference type="Proteomes" id="UP001285441"/>
    </source>
</evidence>
<comment type="caution">
    <text evidence="1">The sequence shown here is derived from an EMBL/GenBank/DDBJ whole genome shotgun (WGS) entry which is preliminary data.</text>
</comment>
<dbReference type="PANTHER" id="PTHR10039">
    <property type="entry name" value="AMELOGENIN"/>
    <property type="match status" value="1"/>
</dbReference>
<gene>
    <name evidence="1" type="ORF">B0H63DRAFT_391846</name>
</gene>
<accession>A0AAE0NRQ0</accession>
<organism evidence="1 2">
    <name type="scientific">Podospora didyma</name>
    <dbReference type="NCBI Taxonomy" id="330526"/>
    <lineage>
        <taxon>Eukaryota</taxon>
        <taxon>Fungi</taxon>
        <taxon>Dikarya</taxon>
        <taxon>Ascomycota</taxon>
        <taxon>Pezizomycotina</taxon>
        <taxon>Sordariomycetes</taxon>
        <taxon>Sordariomycetidae</taxon>
        <taxon>Sordariales</taxon>
        <taxon>Podosporaceae</taxon>
        <taxon>Podospora</taxon>
    </lineage>
</organism>
<evidence type="ECO:0008006" key="3">
    <source>
        <dbReference type="Google" id="ProtNLM"/>
    </source>
</evidence>